<dbReference type="AlphaFoldDB" id="A0A166BZX2"/>
<comment type="caution">
    <text evidence="1">The sequence shown here is derived from an EMBL/GenBank/DDBJ whole genome shotgun (WGS) entry which is preliminary data.</text>
</comment>
<gene>
    <name evidence="1" type="ORF">DCAR_011857</name>
</gene>
<accession>A0A166BZX2</accession>
<proteinExistence type="predicted"/>
<organism evidence="1">
    <name type="scientific">Daucus carota subsp. sativus</name>
    <name type="common">Carrot</name>
    <dbReference type="NCBI Taxonomy" id="79200"/>
    <lineage>
        <taxon>Eukaryota</taxon>
        <taxon>Viridiplantae</taxon>
        <taxon>Streptophyta</taxon>
        <taxon>Embryophyta</taxon>
        <taxon>Tracheophyta</taxon>
        <taxon>Spermatophyta</taxon>
        <taxon>Magnoliopsida</taxon>
        <taxon>eudicotyledons</taxon>
        <taxon>Gunneridae</taxon>
        <taxon>Pentapetalae</taxon>
        <taxon>asterids</taxon>
        <taxon>campanulids</taxon>
        <taxon>Apiales</taxon>
        <taxon>Apiaceae</taxon>
        <taxon>Apioideae</taxon>
        <taxon>Scandiceae</taxon>
        <taxon>Daucinae</taxon>
        <taxon>Daucus</taxon>
        <taxon>Daucus sect. Daucus</taxon>
    </lineage>
</organism>
<dbReference type="Gramene" id="KZN03101">
    <property type="protein sequence ID" value="KZN03101"/>
    <property type="gene ID" value="DCAR_011857"/>
</dbReference>
<reference evidence="1" key="1">
    <citation type="journal article" date="2016" name="Nat. Genet.">
        <title>A high-quality carrot genome assembly provides new insights into carotenoid accumulation and asterid genome evolution.</title>
        <authorList>
            <person name="Iorizzo M."/>
            <person name="Ellison S."/>
            <person name="Senalik D."/>
            <person name="Zeng P."/>
            <person name="Satapoomin P."/>
            <person name="Huang J."/>
            <person name="Bowman M."/>
            <person name="Iovene M."/>
            <person name="Sanseverino W."/>
            <person name="Cavagnaro P."/>
            <person name="Yildiz M."/>
            <person name="Macko-Podgorni A."/>
            <person name="Moranska E."/>
            <person name="Grzebelus E."/>
            <person name="Grzebelus D."/>
            <person name="Ashrafi H."/>
            <person name="Zheng Z."/>
            <person name="Cheng S."/>
            <person name="Spooner D."/>
            <person name="Van Deynze A."/>
            <person name="Simon P."/>
        </authorList>
    </citation>
    <scope>NUCLEOTIDE SEQUENCE [LARGE SCALE GENOMIC DNA]</scope>
    <source>
        <tissue evidence="1">Leaf</tissue>
    </source>
</reference>
<evidence type="ECO:0000313" key="1">
    <source>
        <dbReference type="EMBL" id="KZN03101.1"/>
    </source>
</evidence>
<protein>
    <submittedName>
        <fullName evidence="1">Uncharacterized protein</fullName>
    </submittedName>
</protein>
<sequence>MNPKLHQQCLQLNYYTSPGWFSEIIFLRATRNRLIRSGVQVLSTCVLCNTLDESSDVHTLVKIQKSDIDLSGFL</sequence>
<dbReference type="EMBL" id="LNRQ01000003">
    <property type="protein sequence ID" value="KZN03101.1"/>
    <property type="molecule type" value="Genomic_DNA"/>
</dbReference>
<name>A0A166BZX2_DAUCS</name>